<organism evidence="1 2">
    <name type="scientific">Tetranychus urticae</name>
    <name type="common">Two-spotted spider mite</name>
    <dbReference type="NCBI Taxonomy" id="32264"/>
    <lineage>
        <taxon>Eukaryota</taxon>
        <taxon>Metazoa</taxon>
        <taxon>Ecdysozoa</taxon>
        <taxon>Arthropoda</taxon>
        <taxon>Chelicerata</taxon>
        <taxon>Arachnida</taxon>
        <taxon>Acari</taxon>
        <taxon>Acariformes</taxon>
        <taxon>Trombidiformes</taxon>
        <taxon>Prostigmata</taxon>
        <taxon>Eleutherengona</taxon>
        <taxon>Raphignathae</taxon>
        <taxon>Tetranychoidea</taxon>
        <taxon>Tetranychidae</taxon>
        <taxon>Tetranychus</taxon>
    </lineage>
</organism>
<proteinExistence type="predicted"/>
<name>T1L1N1_TETUR</name>
<dbReference type="EMBL" id="CAEY01000920">
    <property type="status" value="NOT_ANNOTATED_CDS"/>
    <property type="molecule type" value="Genomic_DNA"/>
</dbReference>
<reference evidence="1" key="2">
    <citation type="submission" date="2015-06" db="UniProtKB">
        <authorList>
            <consortium name="EnsemblMetazoa"/>
        </authorList>
    </citation>
    <scope>IDENTIFICATION</scope>
</reference>
<dbReference type="HOGENOM" id="CLU_2124204_0_0_1"/>
<reference evidence="2" key="1">
    <citation type="submission" date="2011-08" db="EMBL/GenBank/DDBJ databases">
        <authorList>
            <person name="Rombauts S."/>
        </authorList>
    </citation>
    <scope>NUCLEOTIDE SEQUENCE</scope>
    <source>
        <strain evidence="2">London</strain>
    </source>
</reference>
<keyword evidence="2" id="KW-1185">Reference proteome</keyword>
<evidence type="ECO:0000313" key="2">
    <source>
        <dbReference type="Proteomes" id="UP000015104"/>
    </source>
</evidence>
<dbReference type="Proteomes" id="UP000015104">
    <property type="component" value="Unassembled WGS sequence"/>
</dbReference>
<dbReference type="AlphaFoldDB" id="T1L1N1"/>
<accession>T1L1N1</accession>
<evidence type="ECO:0000313" key="1">
    <source>
        <dbReference type="EnsemblMetazoa" id="tetur32g00230.1"/>
    </source>
</evidence>
<sequence>MSQPSVRILKSFNKFSVIKRGFHRSLPLFEQPNIRWIAGSNKAPSYRKFDMTKKEEELEPEYIKNDTYRYRLLLAVLFFFMAKSYWRFSDFKFIRTEVELTEFLQAEQARLNQH</sequence>
<dbReference type="EnsemblMetazoa" id="tetur32g00230.1">
    <property type="protein sequence ID" value="tetur32g00230.1"/>
    <property type="gene ID" value="tetur32g00230"/>
</dbReference>
<protein>
    <submittedName>
        <fullName evidence="1">Uncharacterized protein</fullName>
    </submittedName>
</protein>